<dbReference type="EMBL" id="WIGO01000244">
    <property type="protein sequence ID" value="KAF6822166.1"/>
    <property type="molecule type" value="Genomic_DNA"/>
</dbReference>
<gene>
    <name evidence="1" type="ORF">CPLU01_12186</name>
</gene>
<comment type="caution">
    <text evidence="1">The sequence shown here is derived from an EMBL/GenBank/DDBJ whole genome shotgun (WGS) entry which is preliminary data.</text>
</comment>
<proteinExistence type="predicted"/>
<keyword evidence="2" id="KW-1185">Reference proteome</keyword>
<organism evidence="1 2">
    <name type="scientific">Colletotrichum plurivorum</name>
    <dbReference type="NCBI Taxonomy" id="2175906"/>
    <lineage>
        <taxon>Eukaryota</taxon>
        <taxon>Fungi</taxon>
        <taxon>Dikarya</taxon>
        <taxon>Ascomycota</taxon>
        <taxon>Pezizomycotina</taxon>
        <taxon>Sordariomycetes</taxon>
        <taxon>Hypocreomycetidae</taxon>
        <taxon>Glomerellales</taxon>
        <taxon>Glomerellaceae</taxon>
        <taxon>Colletotrichum</taxon>
        <taxon>Colletotrichum orchidearum species complex</taxon>
    </lineage>
</organism>
<reference evidence="1" key="1">
    <citation type="journal article" date="2020" name="Phytopathology">
        <title>Genome Sequence Resources of Colletotrichum truncatum, C. plurivorum, C. musicola, and C. sojae: Four Species Pathogenic to Soybean (Glycine max).</title>
        <authorList>
            <person name="Rogerio F."/>
            <person name="Boufleur T.R."/>
            <person name="Ciampi-Guillardi M."/>
            <person name="Sukno S.A."/>
            <person name="Thon M.R."/>
            <person name="Massola Junior N.S."/>
            <person name="Baroncelli R."/>
        </authorList>
    </citation>
    <scope>NUCLEOTIDE SEQUENCE</scope>
    <source>
        <strain evidence="1">LFN00145</strain>
    </source>
</reference>
<accession>A0A8H6N7E8</accession>
<name>A0A8H6N7E8_9PEZI</name>
<dbReference type="Proteomes" id="UP000654918">
    <property type="component" value="Unassembled WGS sequence"/>
</dbReference>
<evidence type="ECO:0000313" key="2">
    <source>
        <dbReference type="Proteomes" id="UP000654918"/>
    </source>
</evidence>
<protein>
    <submittedName>
        <fullName evidence="1">Uncharacterized protein</fullName>
    </submittedName>
</protein>
<evidence type="ECO:0000313" key="1">
    <source>
        <dbReference type="EMBL" id="KAF6822166.1"/>
    </source>
</evidence>
<sequence>MDLVVPFFPRTIPDQLITMINPPSLRQLHGARGFKTGPDPPRPQTLKTGVAATPLPVFGAAMANQEGFRCGREKEVVDDKRHSSVPQRRTTWYGAEKEGETLVQVCDNPPVSGGWDWVAVSPFSEILTSGIADAGANYELPKFDSRGAAQHQHQGNRSTKLWAWPASSWDRRTLTQCRVGVAEDTAVAPNSTFGADFPFLSSIGPEKTGRFGSRRIGMQNRASHDSGVTHACAPSVSTARFHGGTPFVPTRVPWPFPRSRGIPLRVHAGSERAWVLPDRLFGGALVVNILN</sequence>
<dbReference type="AlphaFoldDB" id="A0A8H6N7E8"/>